<dbReference type="EMBL" id="JBBYHU010000026">
    <property type="protein sequence ID" value="MEL1241773.1"/>
    <property type="molecule type" value="Genomic_DNA"/>
</dbReference>
<gene>
    <name evidence="1" type="ORF">AAEO59_12000</name>
</gene>
<comment type="caution">
    <text evidence="1">The sequence shown here is derived from an EMBL/GenBank/DDBJ whole genome shotgun (WGS) entry which is preliminary data.</text>
</comment>
<evidence type="ECO:0000313" key="1">
    <source>
        <dbReference type="EMBL" id="MEL1241773.1"/>
    </source>
</evidence>
<dbReference type="SUPFAM" id="SSF55729">
    <property type="entry name" value="Acyl-CoA N-acyltransferases (Nat)"/>
    <property type="match status" value="1"/>
</dbReference>
<protein>
    <recommendedName>
        <fullName evidence="3">Acetyltransferase (GNAT) family protein</fullName>
    </recommendedName>
</protein>
<dbReference type="InterPro" id="IPR016181">
    <property type="entry name" value="Acyl_CoA_acyltransferase"/>
</dbReference>
<keyword evidence="2" id="KW-1185">Reference proteome</keyword>
<sequence>MELNLKQQQLLNFRAVTISDLNAVTSLYQQHNTAISNTNFKFNHHFGLPLYVAEWNNEIVGYSYVVLVNPNDYCLKTNIATAYSNEPINKNLMLKTEYFFKKEWQHVSSKNLTIAIDQLVKWLNNSIS</sequence>
<name>A0ABU9HNP8_9FLAO</name>
<proteinExistence type="predicted"/>
<accession>A0ABU9HNP8</accession>
<evidence type="ECO:0000313" key="2">
    <source>
        <dbReference type="Proteomes" id="UP001398556"/>
    </source>
</evidence>
<reference evidence="1 2" key="1">
    <citation type="submission" date="2024-04" db="EMBL/GenBank/DDBJ databases">
        <title>Flavobacterium sp. DGU99 16S ribosomal RNA gene Genome sequencing and assembly.</title>
        <authorList>
            <person name="Park S."/>
        </authorList>
    </citation>
    <scope>NUCLEOTIDE SEQUENCE [LARGE SCALE GENOMIC DNA]</scope>
    <source>
        <strain evidence="1 2">DGU99</strain>
    </source>
</reference>
<dbReference type="RefSeq" id="WP_341700986.1">
    <property type="nucleotide sequence ID" value="NZ_JBBYHU010000026.1"/>
</dbReference>
<evidence type="ECO:0008006" key="3">
    <source>
        <dbReference type="Google" id="ProtNLM"/>
    </source>
</evidence>
<dbReference type="Proteomes" id="UP001398556">
    <property type="component" value="Unassembled WGS sequence"/>
</dbReference>
<organism evidence="1 2">
    <name type="scientific">Flavobacterium flavipallidum</name>
    <dbReference type="NCBI Taxonomy" id="3139140"/>
    <lineage>
        <taxon>Bacteria</taxon>
        <taxon>Pseudomonadati</taxon>
        <taxon>Bacteroidota</taxon>
        <taxon>Flavobacteriia</taxon>
        <taxon>Flavobacteriales</taxon>
        <taxon>Flavobacteriaceae</taxon>
        <taxon>Flavobacterium</taxon>
    </lineage>
</organism>